<accession>A0ABW6YER6</accession>
<dbReference type="Proteomes" id="UP001603013">
    <property type="component" value="Unassembled WGS sequence"/>
</dbReference>
<feature type="transmembrane region" description="Helical" evidence="2">
    <location>
        <begin position="72"/>
        <end position="91"/>
    </location>
</feature>
<feature type="region of interest" description="Disordered" evidence="1">
    <location>
        <begin position="1"/>
        <end position="22"/>
    </location>
</feature>
<protein>
    <submittedName>
        <fullName evidence="3">Uncharacterized protein</fullName>
    </submittedName>
</protein>
<reference evidence="3 4" key="1">
    <citation type="submission" date="2024-10" db="EMBL/GenBank/DDBJ databases">
        <title>The Natural Products Discovery Center: Release of the First 8490 Sequenced Strains for Exploring Actinobacteria Biosynthetic Diversity.</title>
        <authorList>
            <person name="Kalkreuter E."/>
            <person name="Kautsar S.A."/>
            <person name="Yang D."/>
            <person name="Bader C.D."/>
            <person name="Teijaro C.N."/>
            <person name="Fluegel L."/>
            <person name="Davis C.M."/>
            <person name="Simpson J.R."/>
            <person name="Lauterbach L."/>
            <person name="Steele A.D."/>
            <person name="Gui C."/>
            <person name="Meng S."/>
            <person name="Li G."/>
            <person name="Viehrig K."/>
            <person name="Ye F."/>
            <person name="Su P."/>
            <person name="Kiefer A.F."/>
            <person name="Nichols A."/>
            <person name="Cepeda A.J."/>
            <person name="Yan W."/>
            <person name="Fan B."/>
            <person name="Jiang Y."/>
            <person name="Adhikari A."/>
            <person name="Zheng C.-J."/>
            <person name="Schuster L."/>
            <person name="Cowan T.M."/>
            <person name="Smanski M.J."/>
            <person name="Chevrette M.G."/>
            <person name="De Carvalho L.P.S."/>
            <person name="Shen B."/>
        </authorList>
    </citation>
    <scope>NUCLEOTIDE SEQUENCE [LARGE SCALE GENOMIC DNA]</scope>
    <source>
        <strain evidence="3 4">NPDC015755</strain>
    </source>
</reference>
<evidence type="ECO:0000313" key="3">
    <source>
        <dbReference type="EMBL" id="MFF8278095.1"/>
    </source>
</evidence>
<dbReference type="RefSeq" id="WP_391935289.1">
    <property type="nucleotide sequence ID" value="NZ_JBIBSM010000009.1"/>
</dbReference>
<keyword evidence="2" id="KW-0812">Transmembrane</keyword>
<evidence type="ECO:0000256" key="2">
    <source>
        <dbReference type="SAM" id="Phobius"/>
    </source>
</evidence>
<sequence>MPLSHPASDDAPTAALAPDRPGGAARRLRTRALWAGLLLVPATVLVGVLGLASENAGRCVGYGEGCSGTPGWVYLASLAVAAVAWIHALSTPDGPAPATSRTAAFWTTIGAECVFLLLVATAFG</sequence>
<evidence type="ECO:0000256" key="1">
    <source>
        <dbReference type="SAM" id="MobiDB-lite"/>
    </source>
</evidence>
<keyword evidence="2" id="KW-0472">Membrane</keyword>
<keyword evidence="4" id="KW-1185">Reference proteome</keyword>
<keyword evidence="2" id="KW-1133">Transmembrane helix</keyword>
<name>A0ABW6YER6_9ACTN</name>
<evidence type="ECO:0000313" key="4">
    <source>
        <dbReference type="Proteomes" id="UP001603013"/>
    </source>
</evidence>
<gene>
    <name evidence="3" type="ORF">ACF05T_18575</name>
</gene>
<feature type="transmembrane region" description="Helical" evidence="2">
    <location>
        <begin position="32"/>
        <end position="52"/>
    </location>
</feature>
<organism evidence="3 4">
    <name type="scientific">Streptomyces lateritius</name>
    <dbReference type="NCBI Taxonomy" id="67313"/>
    <lineage>
        <taxon>Bacteria</taxon>
        <taxon>Bacillati</taxon>
        <taxon>Actinomycetota</taxon>
        <taxon>Actinomycetes</taxon>
        <taxon>Kitasatosporales</taxon>
        <taxon>Streptomycetaceae</taxon>
        <taxon>Streptomyces</taxon>
    </lineage>
</organism>
<comment type="caution">
    <text evidence="3">The sequence shown here is derived from an EMBL/GenBank/DDBJ whole genome shotgun (WGS) entry which is preliminary data.</text>
</comment>
<dbReference type="EMBL" id="JBIBSM010000009">
    <property type="protein sequence ID" value="MFF8278095.1"/>
    <property type="molecule type" value="Genomic_DNA"/>
</dbReference>
<feature type="transmembrane region" description="Helical" evidence="2">
    <location>
        <begin position="103"/>
        <end position="123"/>
    </location>
</feature>
<proteinExistence type="predicted"/>